<evidence type="ECO:0000256" key="1">
    <source>
        <dbReference type="ARBA" id="ARBA00000223"/>
    </source>
</evidence>
<dbReference type="AlphaFoldDB" id="A0A1G5J598"/>
<dbReference type="GO" id="GO:0042806">
    <property type="term" value="F:fucose binding"/>
    <property type="evidence" value="ECO:0007669"/>
    <property type="project" value="TreeGrafter"/>
</dbReference>
<dbReference type="Gene3D" id="3.40.1650.10">
    <property type="entry name" value="RbsD-like domain"/>
    <property type="match status" value="1"/>
</dbReference>
<dbReference type="PANTHER" id="PTHR31690">
    <property type="entry name" value="FUCOSE MUTAROTASE"/>
    <property type="match status" value="1"/>
</dbReference>
<organism evidence="4 5">
    <name type="scientific">Paracoccus tibetensis</name>
    <dbReference type="NCBI Taxonomy" id="336292"/>
    <lineage>
        <taxon>Bacteria</taxon>
        <taxon>Pseudomonadati</taxon>
        <taxon>Pseudomonadota</taxon>
        <taxon>Alphaproteobacteria</taxon>
        <taxon>Rhodobacterales</taxon>
        <taxon>Paracoccaceae</taxon>
        <taxon>Paracoccus</taxon>
    </lineage>
</organism>
<keyword evidence="2" id="KW-0413">Isomerase</keyword>
<name>A0A1G5J598_9RHOB</name>
<dbReference type="GO" id="GO:0036373">
    <property type="term" value="F:L-fucose mutarotase activity"/>
    <property type="evidence" value="ECO:0007669"/>
    <property type="project" value="UniProtKB-EC"/>
</dbReference>
<dbReference type="RefSeq" id="WP_090746323.1">
    <property type="nucleotide sequence ID" value="NZ_FMVT01000011.1"/>
</dbReference>
<dbReference type="PANTHER" id="PTHR31690:SF4">
    <property type="entry name" value="FUCOSE MUTAROTASE"/>
    <property type="match status" value="1"/>
</dbReference>
<comment type="catalytic activity">
    <reaction evidence="1">
        <text>beta-D-ribopyranose = beta-D-ribofuranose</text>
        <dbReference type="Rhea" id="RHEA:25432"/>
        <dbReference type="ChEBI" id="CHEBI:27476"/>
        <dbReference type="ChEBI" id="CHEBI:47002"/>
        <dbReference type="EC" id="5.4.99.62"/>
    </reaction>
</comment>
<dbReference type="InterPro" id="IPR007721">
    <property type="entry name" value="RbsD_FucU"/>
</dbReference>
<dbReference type="GO" id="GO:0062193">
    <property type="term" value="F:D-ribose pyranase activity"/>
    <property type="evidence" value="ECO:0007669"/>
    <property type="project" value="UniProtKB-EC"/>
</dbReference>
<dbReference type="Pfam" id="PF05025">
    <property type="entry name" value="RbsD_FucU"/>
    <property type="match status" value="1"/>
</dbReference>
<keyword evidence="5" id="KW-1185">Reference proteome</keyword>
<dbReference type="EMBL" id="FMVT01000011">
    <property type="protein sequence ID" value="SCY83526.1"/>
    <property type="molecule type" value="Genomic_DNA"/>
</dbReference>
<evidence type="ECO:0000256" key="3">
    <source>
        <dbReference type="ARBA" id="ARBA00036324"/>
    </source>
</evidence>
<dbReference type="InterPro" id="IPR050443">
    <property type="entry name" value="RbsD/FucU_mutarotase"/>
</dbReference>
<comment type="catalytic activity">
    <reaction evidence="3">
        <text>alpha-L-fucose = beta-L-fucose</text>
        <dbReference type="Rhea" id="RHEA:25580"/>
        <dbReference type="ChEBI" id="CHEBI:42548"/>
        <dbReference type="ChEBI" id="CHEBI:42589"/>
        <dbReference type="EC" id="5.1.3.29"/>
    </reaction>
</comment>
<dbReference type="Proteomes" id="UP000199502">
    <property type="component" value="Unassembled WGS sequence"/>
</dbReference>
<dbReference type="GO" id="GO:0006004">
    <property type="term" value="P:fucose metabolic process"/>
    <property type="evidence" value="ECO:0007669"/>
    <property type="project" value="TreeGrafter"/>
</dbReference>
<dbReference type="OrthoDB" id="7947972at2"/>
<protein>
    <submittedName>
        <fullName evidence="4">L-fucose mutarotase</fullName>
    </submittedName>
</protein>
<gene>
    <name evidence="4" type="ORF">SAMN05660710_02984</name>
</gene>
<dbReference type="STRING" id="336292.SAMN05660710_02984"/>
<sequence length="143" mass="15409">MLKTLNPLLTGELLAILADMGQGDDIAIVDANFPADSMAQRLVRLPGISATDALDAILSLLPLDDFVDHPAAAMDAPGERPAIYPEFEAALERAEGRALTLEPVERFAFYARTQQAYAVVATGERRLYANIILKKGVVRTADA</sequence>
<evidence type="ECO:0000313" key="5">
    <source>
        <dbReference type="Proteomes" id="UP000199502"/>
    </source>
</evidence>
<accession>A0A1G5J598</accession>
<dbReference type="SUPFAM" id="SSF102546">
    <property type="entry name" value="RbsD-like"/>
    <property type="match status" value="1"/>
</dbReference>
<evidence type="ECO:0000256" key="2">
    <source>
        <dbReference type="ARBA" id="ARBA00023235"/>
    </source>
</evidence>
<reference evidence="4 5" key="1">
    <citation type="submission" date="2016-10" db="EMBL/GenBank/DDBJ databases">
        <authorList>
            <person name="de Groot N.N."/>
        </authorList>
    </citation>
    <scope>NUCLEOTIDE SEQUENCE [LARGE SCALE GENOMIC DNA]</scope>
    <source>
        <strain evidence="4 5">CGMCC 1.8925</strain>
    </source>
</reference>
<evidence type="ECO:0000313" key="4">
    <source>
        <dbReference type="EMBL" id="SCY83526.1"/>
    </source>
</evidence>
<dbReference type="InterPro" id="IPR023750">
    <property type="entry name" value="RbsD-like_sf"/>
</dbReference>
<proteinExistence type="predicted"/>